<evidence type="ECO:0000313" key="3">
    <source>
        <dbReference type="Proteomes" id="UP001305414"/>
    </source>
</evidence>
<evidence type="ECO:0000256" key="1">
    <source>
        <dbReference type="SAM" id="Phobius"/>
    </source>
</evidence>
<protein>
    <submittedName>
        <fullName evidence="2">Uncharacterized protein</fullName>
    </submittedName>
</protein>
<keyword evidence="1" id="KW-1133">Transmembrane helix</keyword>
<dbReference type="Proteomes" id="UP001305414">
    <property type="component" value="Unassembled WGS sequence"/>
</dbReference>
<keyword evidence="1" id="KW-0812">Transmembrane</keyword>
<evidence type="ECO:0000313" key="2">
    <source>
        <dbReference type="EMBL" id="KAK5632970.1"/>
    </source>
</evidence>
<reference evidence="2 3" key="1">
    <citation type="submission" date="2023-10" db="EMBL/GenBank/DDBJ databases">
        <title>Draft genome sequence of Xylaria bambusicola isolate GMP-LS, the root and basal stem rot pathogen of sugarcane in Indonesia.</title>
        <authorList>
            <person name="Selvaraj P."/>
            <person name="Muralishankar V."/>
            <person name="Muruganantham S."/>
            <person name="Sp S."/>
            <person name="Haryani S."/>
            <person name="Lau K.J.X."/>
            <person name="Naqvi N.I."/>
        </authorList>
    </citation>
    <scope>NUCLEOTIDE SEQUENCE [LARGE SCALE GENOMIC DNA]</scope>
    <source>
        <strain evidence="2">GMP-LS</strain>
    </source>
</reference>
<feature type="transmembrane region" description="Helical" evidence="1">
    <location>
        <begin position="21"/>
        <end position="45"/>
    </location>
</feature>
<comment type="caution">
    <text evidence="2">The sequence shown here is derived from an EMBL/GenBank/DDBJ whole genome shotgun (WGS) entry which is preliminary data.</text>
</comment>
<name>A0AAN7UIA5_9PEZI</name>
<keyword evidence="3" id="KW-1185">Reference proteome</keyword>
<accession>A0AAN7UIA5</accession>
<proteinExistence type="predicted"/>
<sequence>MIGLWCYEFVFVKLLGKHIEIIIVVSLWLLQVWFLMNWWNFSFFVRMQDLSVRTDMAITTLTPQLILSHISCGVVICSGRPVFLVAIPWITMCVDKLLIISNIKWCKGQPFL</sequence>
<organism evidence="2 3">
    <name type="scientific">Xylaria bambusicola</name>
    <dbReference type="NCBI Taxonomy" id="326684"/>
    <lineage>
        <taxon>Eukaryota</taxon>
        <taxon>Fungi</taxon>
        <taxon>Dikarya</taxon>
        <taxon>Ascomycota</taxon>
        <taxon>Pezizomycotina</taxon>
        <taxon>Sordariomycetes</taxon>
        <taxon>Xylariomycetidae</taxon>
        <taxon>Xylariales</taxon>
        <taxon>Xylariaceae</taxon>
        <taxon>Xylaria</taxon>
    </lineage>
</organism>
<keyword evidence="1" id="KW-0472">Membrane</keyword>
<gene>
    <name evidence="2" type="ORF">RRF57_008684</name>
</gene>
<feature type="transmembrane region" description="Helical" evidence="1">
    <location>
        <begin position="65"/>
        <end position="90"/>
    </location>
</feature>
<dbReference type="AlphaFoldDB" id="A0AAN7UIA5"/>
<dbReference type="EMBL" id="JAWHQM010000028">
    <property type="protein sequence ID" value="KAK5632970.1"/>
    <property type="molecule type" value="Genomic_DNA"/>
</dbReference>